<keyword evidence="1" id="KW-0732">Signal</keyword>
<feature type="region of interest" description="Disordered" evidence="2">
    <location>
        <begin position="918"/>
        <end position="947"/>
    </location>
</feature>
<protein>
    <submittedName>
        <fullName evidence="3">Por secretion system C-terminal sorting domain-containing protein</fullName>
    </submittedName>
</protein>
<dbReference type="InterPro" id="IPR026444">
    <property type="entry name" value="Secre_tail"/>
</dbReference>
<accession>A0A285X6Q0</accession>
<sequence length="1035" mass="107983">MKESTLNPLTGQGKKTWNVKRSFSGVFTAILLLFLIPSTFAQGTGPCDGGRWQGGASWNPDGSINDRPNAPAPNGIIRCGSSAETQSNILPFKNTVYTPEVFEIDISSQTGCVDPSTGIVTYPNNPTPGEPVIWLNFDVRAYSGNFEIQINDNAGDNIAWALYVSLDHTSSVGNNGLSGNCENLQLEAVSCGVESSNTWNAIPIAGVDFLESTNFYLAIWDQDADGELNVNNFKARYGCGEADLCSLSVGDPEISCVVDGTYSVTVPIDGVNAQYSASDPNALSISEDVCLGNLGEGGAISGSFTLTYNEGTDYNIDIVAVSPPEIPCTDPFNPTQCTGNVSGESPVSINVIADDDSVCIGSSVQLSASPAGGTWSGNHVSVSGLFDAEGLAVGPYDVTYTVMDSEGCEFSDTATVTVDALPVVTADDDSVCIGSTVQLSASPAGGTWSGDHVSSGGLFDAAGLAAADYVVTYTYSDGNGCENSDTATVTVDALPVVTADDDSVCIGSTVQLSASPAGGTWSGDHVSSGGLFDAAGLAAADYVVTYTYSDGNGCENSDTATVTVDALPVVTADDDSVCIGSTVQLSASPAGGTWSGDHVSASGLFDADGLAAADYVVTYTYSDGNGCENSDTATVTVNAIPVVTIVMPPIDCFAEEGSVAVTSSTDGLEFQLDGGDWFTYSGPIDVAPGAHTLVARDAVTLCESEDVPFTISPLPDSPVTPTLDAIQPTCEVPTGTIIVTSRTDLQFFVALVEDLPFIDPLYVDYPMGGFSGLAPGEYAVFALSADGCESGMATITLMEPECPEYEGCTLGYWKNHTDRWCDEYQTCTEYGLVFENAPDELATLTLLEVLNLGGGGIYNLGRQSVAALLNACSDGVDYELETTADVIAYVNANFWDAGNAGSYLDMLNNAGCTMGGSKATTAPSEGCDEEVDSGKGNKGNNGNGNPKAVSEVTVYPVPFRESVNLKFDMDYTSNVKIEVFDMKGNHLRTYNQSNVGSGSVVSLNIDFAIQANQMYVLKIFTGQEIIVERIVSAKK</sequence>
<keyword evidence="4" id="KW-1185">Reference proteome</keyword>
<dbReference type="NCBIfam" id="TIGR04183">
    <property type="entry name" value="Por_Secre_tail"/>
    <property type="match status" value="1"/>
</dbReference>
<evidence type="ECO:0000256" key="2">
    <source>
        <dbReference type="SAM" id="MobiDB-lite"/>
    </source>
</evidence>
<reference evidence="4" key="1">
    <citation type="submission" date="2017-09" db="EMBL/GenBank/DDBJ databases">
        <authorList>
            <person name="Varghese N."/>
            <person name="Submissions S."/>
        </authorList>
    </citation>
    <scope>NUCLEOTIDE SEQUENCE [LARGE SCALE GENOMIC DNA]</scope>
    <source>
        <strain evidence="4">CGMCC 1.12641</strain>
    </source>
</reference>
<dbReference type="RefSeq" id="WP_097056471.1">
    <property type="nucleotide sequence ID" value="NZ_OCMF01000003.1"/>
</dbReference>
<proteinExistence type="predicted"/>
<evidence type="ECO:0000256" key="1">
    <source>
        <dbReference type="ARBA" id="ARBA00022729"/>
    </source>
</evidence>
<evidence type="ECO:0000313" key="4">
    <source>
        <dbReference type="Proteomes" id="UP000219193"/>
    </source>
</evidence>
<evidence type="ECO:0000313" key="3">
    <source>
        <dbReference type="EMBL" id="SOC80676.1"/>
    </source>
</evidence>
<gene>
    <name evidence="3" type="ORF">SAMN06296241_2230</name>
</gene>
<dbReference type="Proteomes" id="UP000219193">
    <property type="component" value="Unassembled WGS sequence"/>
</dbReference>
<dbReference type="AlphaFoldDB" id="A0A285X6Q0"/>
<organism evidence="3 4">
    <name type="scientific">Salinimicrobium sediminis</name>
    <dbReference type="NCBI Taxonomy" id="1343891"/>
    <lineage>
        <taxon>Bacteria</taxon>
        <taxon>Pseudomonadati</taxon>
        <taxon>Bacteroidota</taxon>
        <taxon>Flavobacteriia</taxon>
        <taxon>Flavobacteriales</taxon>
        <taxon>Flavobacteriaceae</taxon>
        <taxon>Salinimicrobium</taxon>
    </lineage>
</organism>
<name>A0A285X6Q0_9FLAO</name>
<dbReference type="OrthoDB" id="599464at2"/>
<dbReference type="EMBL" id="OCMF01000003">
    <property type="protein sequence ID" value="SOC80676.1"/>
    <property type="molecule type" value="Genomic_DNA"/>
</dbReference>